<dbReference type="SUPFAM" id="SSF142695">
    <property type="entry name" value="RibA-like"/>
    <property type="match status" value="1"/>
</dbReference>
<evidence type="ECO:0000313" key="11">
    <source>
        <dbReference type="EMBL" id="MCZ6159163.1"/>
    </source>
</evidence>
<organism evidence="13 14">
    <name type="scientific">Campylobacter ureolyticus</name>
    <dbReference type="NCBI Taxonomy" id="827"/>
    <lineage>
        <taxon>Bacteria</taxon>
        <taxon>Pseudomonadati</taxon>
        <taxon>Campylobacterota</taxon>
        <taxon>Epsilonproteobacteria</taxon>
        <taxon>Campylobacterales</taxon>
        <taxon>Campylobacteraceae</taxon>
        <taxon>Campylobacter</taxon>
    </lineage>
</organism>
<dbReference type="AlphaFoldDB" id="A0A2I1NAJ2"/>
<evidence type="ECO:0000256" key="5">
    <source>
        <dbReference type="ARBA" id="ARBA00022801"/>
    </source>
</evidence>
<dbReference type="PANTHER" id="PTHR21327:SF18">
    <property type="entry name" value="3,4-DIHYDROXY-2-BUTANONE 4-PHOSPHATE SYNTHASE"/>
    <property type="match status" value="1"/>
</dbReference>
<evidence type="ECO:0000256" key="2">
    <source>
        <dbReference type="ARBA" id="ARBA00022619"/>
    </source>
</evidence>
<keyword evidence="2 9" id="KW-0686">Riboflavin biosynthesis</keyword>
<dbReference type="RefSeq" id="WP_050335490.1">
    <property type="nucleotide sequence ID" value="NZ_CACRSK010000001.1"/>
</dbReference>
<feature type="binding site" evidence="9">
    <location>
        <position position="66"/>
    </location>
    <ligand>
        <name>GTP</name>
        <dbReference type="ChEBI" id="CHEBI:37565"/>
    </ligand>
</feature>
<dbReference type="GO" id="GO:0008270">
    <property type="term" value="F:zinc ion binding"/>
    <property type="evidence" value="ECO:0007669"/>
    <property type="project" value="UniProtKB-UniRule"/>
</dbReference>
<evidence type="ECO:0000313" key="14">
    <source>
        <dbReference type="Proteomes" id="UP000234639"/>
    </source>
</evidence>
<comment type="caution">
    <text evidence="13">The sequence shown here is derived from an EMBL/GenBank/DDBJ whole genome shotgun (WGS) entry which is preliminary data.</text>
</comment>
<keyword evidence="4 9" id="KW-0547">Nucleotide-binding</keyword>
<dbReference type="GO" id="GO:0005829">
    <property type="term" value="C:cytosol"/>
    <property type="evidence" value="ECO:0007669"/>
    <property type="project" value="TreeGrafter"/>
</dbReference>
<name>A0A2I1NAJ2_9BACT</name>
<dbReference type="EMBL" id="PKHU01000003">
    <property type="protein sequence ID" value="PKZ29388.1"/>
    <property type="molecule type" value="Genomic_DNA"/>
</dbReference>
<comment type="function">
    <text evidence="9">Catalyzes the conversion of GTP to 2,5-diamino-6-ribosylamino-4(3H)-pyrimidinone 5'-phosphate (DARP), formate and pyrophosphate.</text>
</comment>
<feature type="binding site" evidence="9">
    <location>
        <position position="50"/>
    </location>
    <ligand>
        <name>Zn(2+)</name>
        <dbReference type="ChEBI" id="CHEBI:29105"/>
        <note>catalytic</note>
    </ligand>
</feature>
<keyword evidence="6 9" id="KW-0862">Zinc</keyword>
<evidence type="ECO:0000256" key="4">
    <source>
        <dbReference type="ARBA" id="ARBA00022741"/>
    </source>
</evidence>
<dbReference type="Proteomes" id="UP001075225">
    <property type="component" value="Unassembled WGS sequence"/>
</dbReference>
<evidence type="ECO:0000259" key="10">
    <source>
        <dbReference type="Pfam" id="PF00925"/>
    </source>
</evidence>
<keyword evidence="5 9" id="KW-0378">Hydrolase</keyword>
<dbReference type="HAMAP" id="MF_00179">
    <property type="entry name" value="RibA"/>
    <property type="match status" value="1"/>
</dbReference>
<feature type="active site" description="Nucleophile" evidence="9">
    <location>
        <position position="123"/>
    </location>
</feature>
<dbReference type="InterPro" id="IPR000926">
    <property type="entry name" value="RibA"/>
</dbReference>
<feature type="binding site" evidence="9">
    <location>
        <begin position="45"/>
        <end position="49"/>
    </location>
    <ligand>
        <name>GTP</name>
        <dbReference type="ChEBI" id="CHEBI:37565"/>
    </ligand>
</feature>
<dbReference type="Gene3D" id="3.40.50.10990">
    <property type="entry name" value="GTP cyclohydrolase II"/>
    <property type="match status" value="1"/>
</dbReference>
<dbReference type="EMBL" id="JAPXGP010000002">
    <property type="protein sequence ID" value="MCZ6161362.1"/>
    <property type="molecule type" value="Genomic_DNA"/>
</dbReference>
<dbReference type="CDD" id="cd00641">
    <property type="entry name" value="GTP_cyclohydro2"/>
    <property type="match status" value="1"/>
</dbReference>
<feature type="domain" description="GTP cyclohydrolase II" evidence="10">
    <location>
        <begin position="9"/>
        <end position="159"/>
    </location>
</feature>
<gene>
    <name evidence="9 13" type="primary">ribA</name>
    <name evidence="13" type="ORF">CYJ41_03265</name>
    <name evidence="11" type="ORF">O6B32_01510</name>
    <name evidence="12" type="ORF">O6B92_03230</name>
</gene>
<comment type="cofactor">
    <cofactor evidence="9">
        <name>Zn(2+)</name>
        <dbReference type="ChEBI" id="CHEBI:29105"/>
    </cofactor>
    <text evidence="9">Binds 1 zinc ion per subunit.</text>
</comment>
<dbReference type="Proteomes" id="UP001075461">
    <property type="component" value="Unassembled WGS sequence"/>
</dbReference>
<feature type="binding site" evidence="9">
    <location>
        <position position="63"/>
    </location>
    <ligand>
        <name>Zn(2+)</name>
        <dbReference type="ChEBI" id="CHEBI:29105"/>
        <note>catalytic</note>
    </ligand>
</feature>
<dbReference type="GO" id="GO:0005525">
    <property type="term" value="F:GTP binding"/>
    <property type="evidence" value="ECO:0007669"/>
    <property type="project" value="UniProtKB-KW"/>
</dbReference>
<keyword evidence="7 9" id="KW-0342">GTP-binding</keyword>
<accession>A0A2I1NAJ2</accession>
<comment type="catalytic activity">
    <reaction evidence="8 9">
        <text>GTP + 4 H2O = 2,5-diamino-6-hydroxy-4-(5-phosphoribosylamino)-pyrimidine + formate + 2 phosphate + 3 H(+)</text>
        <dbReference type="Rhea" id="RHEA:23704"/>
        <dbReference type="ChEBI" id="CHEBI:15377"/>
        <dbReference type="ChEBI" id="CHEBI:15378"/>
        <dbReference type="ChEBI" id="CHEBI:15740"/>
        <dbReference type="ChEBI" id="CHEBI:37565"/>
        <dbReference type="ChEBI" id="CHEBI:43474"/>
        <dbReference type="ChEBI" id="CHEBI:58614"/>
        <dbReference type="EC" id="3.5.4.25"/>
    </reaction>
</comment>
<feature type="binding site" evidence="9">
    <location>
        <position position="61"/>
    </location>
    <ligand>
        <name>Zn(2+)</name>
        <dbReference type="ChEBI" id="CHEBI:29105"/>
        <note>catalytic</note>
    </ligand>
</feature>
<feature type="binding site" evidence="9">
    <location>
        <position position="144"/>
    </location>
    <ligand>
        <name>GTP</name>
        <dbReference type="ChEBI" id="CHEBI:37565"/>
    </ligand>
</feature>
<feature type="binding site" evidence="9">
    <location>
        <position position="149"/>
    </location>
    <ligand>
        <name>GTP</name>
        <dbReference type="ChEBI" id="CHEBI:37565"/>
    </ligand>
</feature>
<dbReference type="EC" id="3.5.4.25" evidence="9"/>
<dbReference type="Pfam" id="PF00925">
    <property type="entry name" value="GTP_cyclohydro2"/>
    <property type="match status" value="1"/>
</dbReference>
<dbReference type="PANTHER" id="PTHR21327">
    <property type="entry name" value="GTP CYCLOHYDROLASE II-RELATED"/>
    <property type="match status" value="1"/>
</dbReference>
<feature type="binding site" evidence="9">
    <location>
        <position position="109"/>
    </location>
    <ligand>
        <name>GTP</name>
        <dbReference type="ChEBI" id="CHEBI:37565"/>
    </ligand>
</feature>
<evidence type="ECO:0000256" key="6">
    <source>
        <dbReference type="ARBA" id="ARBA00022833"/>
    </source>
</evidence>
<dbReference type="EMBL" id="JAPXGO010000001">
    <property type="protein sequence ID" value="MCZ6159163.1"/>
    <property type="molecule type" value="Genomic_DNA"/>
</dbReference>
<dbReference type="GO" id="GO:0009231">
    <property type="term" value="P:riboflavin biosynthetic process"/>
    <property type="evidence" value="ECO:0007669"/>
    <property type="project" value="UniProtKB-UniRule"/>
</dbReference>
<evidence type="ECO:0000256" key="9">
    <source>
        <dbReference type="HAMAP-Rule" id="MF_00179"/>
    </source>
</evidence>
<keyword evidence="3 9" id="KW-0479">Metal-binding</keyword>
<evidence type="ECO:0000256" key="7">
    <source>
        <dbReference type="ARBA" id="ARBA00023134"/>
    </source>
</evidence>
<feature type="binding site" evidence="9">
    <location>
        <begin position="87"/>
        <end position="89"/>
    </location>
    <ligand>
        <name>GTP</name>
        <dbReference type="ChEBI" id="CHEBI:37565"/>
    </ligand>
</feature>
<evidence type="ECO:0000313" key="13">
    <source>
        <dbReference type="EMBL" id="PKZ29388.1"/>
    </source>
</evidence>
<reference evidence="11" key="2">
    <citation type="submission" date="2022-12" db="EMBL/GenBank/DDBJ databases">
        <title>Species Delineation and Comparative Genomics within the Campylobacter ureolyticus Complex.</title>
        <authorList>
            <person name="Maki J."/>
            <person name="Howard M."/>
            <person name="Connelly S."/>
            <person name="Hardy D.J."/>
            <person name="Cameron A."/>
        </authorList>
    </citation>
    <scope>NUCLEOTIDE SEQUENCE</scope>
    <source>
        <strain evidence="12">URMC_786</strain>
        <strain evidence="11">URMC_787</strain>
    </source>
</reference>
<evidence type="ECO:0000256" key="8">
    <source>
        <dbReference type="ARBA" id="ARBA00049295"/>
    </source>
</evidence>
<dbReference type="NCBIfam" id="NF001591">
    <property type="entry name" value="PRK00393.1"/>
    <property type="match status" value="1"/>
</dbReference>
<evidence type="ECO:0000313" key="12">
    <source>
        <dbReference type="EMBL" id="MCZ6161362.1"/>
    </source>
</evidence>
<dbReference type="GO" id="GO:0003935">
    <property type="term" value="F:GTP cyclohydrolase II activity"/>
    <property type="evidence" value="ECO:0007669"/>
    <property type="project" value="UniProtKB-UniRule"/>
</dbReference>
<dbReference type="NCBIfam" id="TIGR00505">
    <property type="entry name" value="ribA"/>
    <property type="match status" value="1"/>
</dbReference>
<reference evidence="13 14" key="1">
    <citation type="submission" date="2017-12" db="EMBL/GenBank/DDBJ databases">
        <title>Phylogenetic diversity of female urinary microbiome.</title>
        <authorList>
            <person name="Thomas-White K."/>
            <person name="Wolfe A.J."/>
        </authorList>
    </citation>
    <scope>NUCLEOTIDE SEQUENCE [LARGE SCALE GENOMIC DNA]</scope>
    <source>
        <strain evidence="13 14">UMB0112</strain>
    </source>
</reference>
<proteinExistence type="inferred from homology"/>
<dbReference type="Proteomes" id="UP000234639">
    <property type="component" value="Unassembled WGS sequence"/>
</dbReference>
<protein>
    <recommendedName>
        <fullName evidence="9">GTP cyclohydrolase-2</fullName>
        <ecNumber evidence="9">3.5.4.25</ecNumber>
    </recommendedName>
    <alternativeName>
        <fullName evidence="9">GTP cyclohydrolase II</fullName>
    </alternativeName>
</protein>
<comment type="pathway">
    <text evidence="1 9">Cofactor biosynthesis; riboflavin biosynthesis; 5-amino-6-(D-ribitylamino)uracil from GTP: step 1/4.</text>
</comment>
<evidence type="ECO:0000256" key="1">
    <source>
        <dbReference type="ARBA" id="ARBA00004853"/>
    </source>
</evidence>
<feature type="active site" description="Proton acceptor" evidence="9">
    <location>
        <position position="121"/>
    </location>
</feature>
<dbReference type="UniPathway" id="UPA00275">
    <property type="reaction ID" value="UER00400"/>
</dbReference>
<evidence type="ECO:0000256" key="3">
    <source>
        <dbReference type="ARBA" id="ARBA00022723"/>
    </source>
</evidence>
<sequence>MDIKISNLANLPTKFGEFKVQTFKENEKEHLVILKEPLNEIVNVRIHSECLTGDALGSLKCDCGEQLQKSLEYISKNGGMVIYLRQEGRNIGLFNKINAYALQDKGLDTIEANHQLGFRADERTYEIVDFILKHYKIDKINMLTNNPDKLKGLHFIKVEKRIPLIIKPNSYNEEYLKVKKSQMGHLL</sequence>
<dbReference type="InterPro" id="IPR036144">
    <property type="entry name" value="RibA-like_sf"/>
</dbReference>
<comment type="similarity">
    <text evidence="9">Belongs to the GTP cyclohydrolase II family.</text>
</comment>
<dbReference type="InterPro" id="IPR032677">
    <property type="entry name" value="GTP_cyclohydro_II"/>
</dbReference>
<dbReference type="FunFam" id="3.40.50.10990:FF:000002">
    <property type="entry name" value="GTP cyclohydrolase-2"/>
    <property type="match status" value="1"/>
</dbReference>